<keyword evidence="3 6" id="KW-0238">DNA-binding</keyword>
<comment type="similarity">
    <text evidence="6">Belongs to the RuvA family.</text>
</comment>
<dbReference type="GO" id="GO:0009378">
    <property type="term" value="F:four-way junction helicase activity"/>
    <property type="evidence" value="ECO:0007669"/>
    <property type="project" value="InterPro"/>
</dbReference>
<feature type="domain" description="Holliday junction DNA helicase RuvA C-terminal" evidence="8">
    <location>
        <begin position="146"/>
        <end position="184"/>
    </location>
</feature>
<dbReference type="HAMAP" id="MF_00031">
    <property type="entry name" value="DNA_HJ_migration_RuvA"/>
    <property type="match status" value="1"/>
</dbReference>
<keyword evidence="9" id="KW-0378">Hydrolase</keyword>
<dbReference type="Pfam" id="PF07499">
    <property type="entry name" value="RuvA_C"/>
    <property type="match status" value="1"/>
</dbReference>
<comment type="subcellular location">
    <subcellularLocation>
        <location evidence="6">Cytoplasm</location>
    </subcellularLocation>
</comment>
<reference evidence="9 10" key="1">
    <citation type="submission" date="2019-03" db="EMBL/GenBank/DDBJ databases">
        <title>Genomic Encyclopedia of Archaeal and Bacterial Type Strains, Phase II (KMG-II): from individual species to whole genera.</title>
        <authorList>
            <person name="Goeker M."/>
        </authorList>
    </citation>
    <scope>NUCLEOTIDE SEQUENCE [LARGE SCALE GENOMIC DNA]</scope>
    <source>
        <strain evidence="9 10">ATCC 35214</strain>
    </source>
</reference>
<keyword evidence="9" id="KW-0347">Helicase</keyword>
<dbReference type="AlphaFoldDB" id="A0A4R7UEA1"/>
<keyword evidence="1 6" id="KW-0963">Cytoplasm</keyword>
<comment type="domain">
    <text evidence="6">Has three domains with a flexible linker between the domains II and III and assumes an 'L' shape. Domain III is highly mobile and contacts RuvB.</text>
</comment>
<dbReference type="GO" id="GO:0048476">
    <property type="term" value="C:Holliday junction resolvase complex"/>
    <property type="evidence" value="ECO:0007669"/>
    <property type="project" value="UniProtKB-UniRule"/>
</dbReference>
<proteinExistence type="inferred from homology"/>
<dbReference type="GO" id="GO:0005524">
    <property type="term" value="F:ATP binding"/>
    <property type="evidence" value="ECO:0007669"/>
    <property type="project" value="InterPro"/>
</dbReference>
<dbReference type="InterPro" id="IPR013849">
    <property type="entry name" value="DNA_helicase_Holl-junc_RuvA_I"/>
</dbReference>
<dbReference type="GO" id="GO:0000400">
    <property type="term" value="F:four-way junction DNA binding"/>
    <property type="evidence" value="ECO:0007669"/>
    <property type="project" value="UniProtKB-UniRule"/>
</dbReference>
<dbReference type="Pfam" id="PF14520">
    <property type="entry name" value="HHH_5"/>
    <property type="match status" value="1"/>
</dbReference>
<sequence length="197" mass="22948">MILYKIGEIVHKNKNNLIFESRGDGHIVTVPNINRFEIGQKLKIYIYEHATDYLHNFYGFKEFKERVLFMDLINVDKIGPKIAILMLDKGWELIARYIAENNYLELAKCQFVSEKTARLICVELTEKWKKMIDKVIVSNSENTSILTELSSTLQSLGFKKKQIEYALINLKERKDLDKMIEESIVLITSVKDGEIRA</sequence>
<keyword evidence="4 6" id="KW-0233">DNA recombination</keyword>
<keyword evidence="5 6" id="KW-0234">DNA repair</keyword>
<feature type="domain" description="DNA helicase Holliday junction RuvA type" evidence="7">
    <location>
        <begin position="1"/>
        <end position="59"/>
    </location>
</feature>
<dbReference type="GO" id="GO:0006281">
    <property type="term" value="P:DNA repair"/>
    <property type="evidence" value="ECO:0007669"/>
    <property type="project" value="UniProtKB-UniRule"/>
</dbReference>
<evidence type="ECO:0000256" key="2">
    <source>
        <dbReference type="ARBA" id="ARBA00022763"/>
    </source>
</evidence>
<keyword evidence="9" id="KW-0067">ATP-binding</keyword>
<dbReference type="Pfam" id="PF01330">
    <property type="entry name" value="RuvA_N"/>
    <property type="match status" value="1"/>
</dbReference>
<comment type="caution">
    <text evidence="6">Lacks conserved residue(s) required for the propagation of feature annotation.</text>
</comment>
<name>A0A4R7UEA1_9BACT</name>
<dbReference type="GO" id="GO:0009379">
    <property type="term" value="C:Holliday junction helicase complex"/>
    <property type="evidence" value="ECO:0007669"/>
    <property type="project" value="InterPro"/>
</dbReference>
<dbReference type="InterPro" id="IPR000085">
    <property type="entry name" value="RuvA"/>
</dbReference>
<evidence type="ECO:0000256" key="1">
    <source>
        <dbReference type="ARBA" id="ARBA00022490"/>
    </source>
</evidence>
<dbReference type="GO" id="GO:0006310">
    <property type="term" value="P:DNA recombination"/>
    <property type="evidence" value="ECO:0007669"/>
    <property type="project" value="UniProtKB-UniRule"/>
</dbReference>
<evidence type="ECO:0000256" key="4">
    <source>
        <dbReference type="ARBA" id="ARBA00023172"/>
    </source>
</evidence>
<dbReference type="GO" id="GO:0005737">
    <property type="term" value="C:cytoplasm"/>
    <property type="evidence" value="ECO:0007669"/>
    <property type="project" value="UniProtKB-SubCell"/>
</dbReference>
<evidence type="ECO:0000313" key="9">
    <source>
        <dbReference type="EMBL" id="TDV23263.1"/>
    </source>
</evidence>
<accession>A0A4R7UEA1</accession>
<dbReference type="SUPFAM" id="SSF47781">
    <property type="entry name" value="RuvA domain 2-like"/>
    <property type="match status" value="1"/>
</dbReference>
<evidence type="ECO:0000256" key="6">
    <source>
        <dbReference type="HAMAP-Rule" id="MF_00031"/>
    </source>
</evidence>
<gene>
    <name evidence="6" type="primary">ruvA</name>
    <name evidence="9" type="ORF">BCF59_0609</name>
</gene>
<dbReference type="EMBL" id="SOCN01000003">
    <property type="protein sequence ID" value="TDV23263.1"/>
    <property type="molecule type" value="Genomic_DNA"/>
</dbReference>
<feature type="region of interest" description="Domain III" evidence="6">
    <location>
        <begin position="141"/>
        <end position="197"/>
    </location>
</feature>
<dbReference type="InterPro" id="IPR011114">
    <property type="entry name" value="RuvA_C"/>
</dbReference>
<comment type="caution">
    <text evidence="9">The sequence shown here is derived from an EMBL/GenBank/DDBJ whole genome shotgun (WGS) entry which is preliminary data.</text>
</comment>
<dbReference type="Gene3D" id="1.10.150.20">
    <property type="entry name" value="5' to 3' exonuclease, C-terminal subdomain"/>
    <property type="match status" value="1"/>
</dbReference>
<evidence type="ECO:0000256" key="3">
    <source>
        <dbReference type="ARBA" id="ARBA00023125"/>
    </source>
</evidence>
<keyword evidence="9" id="KW-0547">Nucleotide-binding</keyword>
<dbReference type="OrthoDB" id="5293449at2"/>
<organism evidence="9 10">
    <name type="scientific">Mycoplasmopsis mustelae</name>
    <dbReference type="NCBI Taxonomy" id="171289"/>
    <lineage>
        <taxon>Bacteria</taxon>
        <taxon>Bacillati</taxon>
        <taxon>Mycoplasmatota</taxon>
        <taxon>Mycoplasmoidales</taxon>
        <taxon>Metamycoplasmataceae</taxon>
        <taxon>Mycoplasmopsis</taxon>
    </lineage>
</organism>
<dbReference type="NCBIfam" id="TIGR00084">
    <property type="entry name" value="ruvA"/>
    <property type="match status" value="1"/>
</dbReference>
<evidence type="ECO:0000313" key="10">
    <source>
        <dbReference type="Proteomes" id="UP000295757"/>
    </source>
</evidence>
<evidence type="ECO:0000256" key="5">
    <source>
        <dbReference type="ARBA" id="ARBA00023204"/>
    </source>
</evidence>
<comment type="function">
    <text evidence="6">The RuvA-RuvB-RuvC complex processes Holliday junction (HJ) DNA during genetic recombination and DNA repair, while the RuvA-RuvB complex plays an important role in the rescue of blocked DNA replication forks via replication fork reversal (RFR). RuvA specifically binds to HJ cruciform DNA, conferring on it an open structure. The RuvB hexamer acts as an ATP-dependent pump, pulling dsDNA into and through the RuvAB complex. HJ branch migration allows RuvC to scan DNA until it finds its consensus sequence, where it cleaves and resolves the cruciform DNA.</text>
</comment>
<dbReference type="Proteomes" id="UP000295757">
    <property type="component" value="Unassembled WGS sequence"/>
</dbReference>
<comment type="subunit">
    <text evidence="6">Homotetramer. Forms an RuvA(8)-RuvB(12)-Holliday junction (HJ) complex. HJ DNA is sandwiched between 2 RuvA tetramers; dsDNA enters through RuvA and exits via RuvB. An RuvB hexamer assembles on each DNA strand where it exits the tetramer. Each RuvB hexamer is contacted by two RuvA subunits (via domain III) on 2 adjacent RuvB subunits; this complex drives branch migration. In the full resolvosome a probable DNA-RuvA(4)-RuvB(12)-RuvC(2) complex forms which resolves the HJ.</text>
</comment>
<keyword evidence="2 6" id="KW-0227">DNA damage</keyword>
<protein>
    <recommendedName>
        <fullName evidence="6">Holliday junction branch migration complex subunit RuvA</fullName>
    </recommendedName>
</protein>
<evidence type="ECO:0000259" key="7">
    <source>
        <dbReference type="Pfam" id="PF01330"/>
    </source>
</evidence>
<evidence type="ECO:0000259" key="8">
    <source>
        <dbReference type="Pfam" id="PF07499"/>
    </source>
</evidence>
<dbReference type="RefSeq" id="WP_134111088.1">
    <property type="nucleotide sequence ID" value="NZ_SOCN01000003.1"/>
</dbReference>
<keyword evidence="10" id="KW-1185">Reference proteome</keyword>
<dbReference type="InterPro" id="IPR010994">
    <property type="entry name" value="RuvA_2-like"/>
</dbReference>